<dbReference type="Gene3D" id="3.20.20.140">
    <property type="entry name" value="Metal-dependent hydrolases"/>
    <property type="match status" value="1"/>
</dbReference>
<proteinExistence type="predicted"/>
<dbReference type="PIRSF" id="PIRSF005902">
    <property type="entry name" value="DNase_TatD"/>
    <property type="match status" value="1"/>
</dbReference>
<feature type="binding site" evidence="2">
    <location>
        <position position="131"/>
    </location>
    <ligand>
        <name>a divalent metal cation</name>
        <dbReference type="ChEBI" id="CHEBI:60240"/>
        <label>2</label>
    </ligand>
</feature>
<dbReference type="Proteomes" id="UP000095468">
    <property type="component" value="Unassembled WGS sequence"/>
</dbReference>
<dbReference type="GO" id="GO:0016788">
    <property type="term" value="F:hydrolase activity, acting on ester bonds"/>
    <property type="evidence" value="ECO:0007669"/>
    <property type="project" value="InterPro"/>
</dbReference>
<feature type="binding site" evidence="2">
    <location>
        <position position="9"/>
    </location>
    <ligand>
        <name>a divalent metal cation</name>
        <dbReference type="ChEBI" id="CHEBI:60240"/>
        <label>1</label>
    </ligand>
</feature>
<keyword evidence="2" id="KW-0479">Metal-binding</keyword>
<dbReference type="EMBL" id="CYYP01000015">
    <property type="protein sequence ID" value="CUO44837.1"/>
    <property type="molecule type" value="Genomic_DNA"/>
</dbReference>
<dbReference type="AlphaFoldDB" id="A0A174F5K6"/>
<evidence type="ECO:0000313" key="4">
    <source>
        <dbReference type="Proteomes" id="UP000095468"/>
    </source>
</evidence>
<feature type="binding site" evidence="2">
    <location>
        <position position="161"/>
    </location>
    <ligand>
        <name>a divalent metal cation</name>
        <dbReference type="ChEBI" id="CHEBI:60240"/>
        <label>2</label>
    </ligand>
</feature>
<accession>A0A174F5K6</accession>
<reference evidence="3 4" key="1">
    <citation type="submission" date="2015-09" db="EMBL/GenBank/DDBJ databases">
        <authorList>
            <consortium name="Pathogen Informatics"/>
        </authorList>
    </citation>
    <scope>NUCLEOTIDE SEQUENCE [LARGE SCALE GENOMIC DNA]</scope>
    <source>
        <strain evidence="3 4">2789STDY5608823</strain>
    </source>
</reference>
<dbReference type="InterPro" id="IPR001130">
    <property type="entry name" value="TatD-like"/>
</dbReference>
<evidence type="ECO:0000256" key="1">
    <source>
        <dbReference type="ARBA" id="ARBA00022801"/>
    </source>
</evidence>
<dbReference type="InterPro" id="IPR018228">
    <property type="entry name" value="DNase_TatD-rel_CS"/>
</dbReference>
<gene>
    <name evidence="3" type="primary">tatD</name>
    <name evidence="3" type="ORF">ERS852381_01595</name>
</gene>
<feature type="binding site" evidence="2">
    <location>
        <position position="11"/>
    </location>
    <ligand>
        <name>a divalent metal cation</name>
        <dbReference type="ChEBI" id="CHEBI:60240"/>
        <label>1</label>
    </ligand>
</feature>
<keyword evidence="1 3" id="KW-0378">Hydrolase</keyword>
<dbReference type="CDD" id="cd01310">
    <property type="entry name" value="TatD_DNAse"/>
    <property type="match status" value="1"/>
</dbReference>
<protein>
    <submittedName>
        <fullName evidence="3">Deoxyribonuclease TatD</fullName>
        <ecNumber evidence="3">3.1.21.-</ecNumber>
    </submittedName>
</protein>
<organism evidence="3 4">
    <name type="scientific">Collinsella aerofaciens</name>
    <dbReference type="NCBI Taxonomy" id="74426"/>
    <lineage>
        <taxon>Bacteria</taxon>
        <taxon>Bacillati</taxon>
        <taxon>Actinomycetota</taxon>
        <taxon>Coriobacteriia</taxon>
        <taxon>Coriobacteriales</taxon>
        <taxon>Coriobacteriaceae</taxon>
        <taxon>Collinsella</taxon>
    </lineage>
</organism>
<feature type="binding site" evidence="2">
    <location>
        <position position="91"/>
    </location>
    <ligand>
        <name>a divalent metal cation</name>
        <dbReference type="ChEBI" id="CHEBI:60240"/>
        <label>1</label>
    </ligand>
</feature>
<dbReference type="PANTHER" id="PTHR47176:SF1">
    <property type="entry name" value="OS04G0577500 PROTEIN"/>
    <property type="match status" value="1"/>
</dbReference>
<name>A0A174F5K6_9ACTN</name>
<dbReference type="GO" id="GO:0046872">
    <property type="term" value="F:metal ion binding"/>
    <property type="evidence" value="ECO:0007669"/>
    <property type="project" value="UniProtKB-KW"/>
</dbReference>
<dbReference type="RefSeq" id="WP_070100764.1">
    <property type="nucleotide sequence ID" value="NZ_CYYP01000015.1"/>
</dbReference>
<dbReference type="InterPro" id="IPR032466">
    <property type="entry name" value="Metal_Hydrolase"/>
</dbReference>
<dbReference type="PANTHER" id="PTHR47176">
    <property type="entry name" value="OSJNBA0020J04.13 PROTEIN"/>
    <property type="match status" value="1"/>
</dbReference>
<dbReference type="SUPFAM" id="SSF51556">
    <property type="entry name" value="Metallo-dependent hydrolases"/>
    <property type="match status" value="1"/>
</dbReference>
<feature type="binding site" evidence="2">
    <location>
        <position position="209"/>
    </location>
    <ligand>
        <name>a divalent metal cation</name>
        <dbReference type="ChEBI" id="CHEBI:60240"/>
        <label>1</label>
    </ligand>
</feature>
<evidence type="ECO:0000256" key="2">
    <source>
        <dbReference type="PIRSR" id="PIRSR005902-1"/>
    </source>
</evidence>
<sequence>MEPRLFDAHCHLDLMTYPNAVADETAAKGLGIFDCGVDPRDFTAAKKRGSRYPNIIAGVGLHPWWLADGRCGPAEVDLLCEVAAQERYIGEVGLDFSARFAESEPLQIQAFDRLCDTLVQRSLAGRVISIHAVRSAGTVLDILESHGLLIPNPDSPVIIFHWFSGTSDELARARNAGCYFSVNERMLATKRGREYARQIPLDHLLLETDAPTEPNTETSTQSLIRSLAWTSERIASLKNCDAKHIESEVLANSRSVFGLR</sequence>
<dbReference type="Pfam" id="PF01026">
    <property type="entry name" value="TatD_DNase"/>
    <property type="match status" value="1"/>
</dbReference>
<dbReference type="PROSITE" id="PS01137">
    <property type="entry name" value="TATD_1"/>
    <property type="match status" value="1"/>
</dbReference>
<evidence type="ECO:0000313" key="3">
    <source>
        <dbReference type="EMBL" id="CUO44837.1"/>
    </source>
</evidence>
<dbReference type="EC" id="3.1.21.-" evidence="3"/>